<dbReference type="AlphaFoldDB" id="A0A2S6N127"/>
<dbReference type="Proteomes" id="UP000239724">
    <property type="component" value="Unassembled WGS sequence"/>
</dbReference>
<organism evidence="1 2">
    <name type="scientific">Rhodopila globiformis</name>
    <name type="common">Rhodopseudomonas globiformis</name>
    <dbReference type="NCBI Taxonomy" id="1071"/>
    <lineage>
        <taxon>Bacteria</taxon>
        <taxon>Pseudomonadati</taxon>
        <taxon>Pseudomonadota</taxon>
        <taxon>Alphaproteobacteria</taxon>
        <taxon>Acetobacterales</taxon>
        <taxon>Acetobacteraceae</taxon>
        <taxon>Rhodopila</taxon>
    </lineage>
</organism>
<keyword evidence="2" id="KW-1185">Reference proteome</keyword>
<proteinExistence type="predicted"/>
<reference evidence="1 2" key="1">
    <citation type="journal article" date="2018" name="Arch. Microbiol.">
        <title>New insights into the metabolic potential of the phototrophic purple bacterium Rhodopila globiformis DSM 161(T) from its draft genome sequence and evidence for a vanadium-dependent nitrogenase.</title>
        <authorList>
            <person name="Imhoff J.F."/>
            <person name="Rahn T."/>
            <person name="Kunzel S."/>
            <person name="Neulinger S.C."/>
        </authorList>
    </citation>
    <scope>NUCLEOTIDE SEQUENCE [LARGE SCALE GENOMIC DNA]</scope>
    <source>
        <strain evidence="1 2">DSM 161</strain>
    </source>
</reference>
<gene>
    <name evidence="1" type="ORF">CCS01_24840</name>
</gene>
<evidence type="ECO:0000313" key="2">
    <source>
        <dbReference type="Proteomes" id="UP000239724"/>
    </source>
</evidence>
<dbReference type="SUPFAM" id="SSF53335">
    <property type="entry name" value="S-adenosyl-L-methionine-dependent methyltransferases"/>
    <property type="match status" value="1"/>
</dbReference>
<evidence type="ECO:0008006" key="3">
    <source>
        <dbReference type="Google" id="ProtNLM"/>
    </source>
</evidence>
<dbReference type="InterPro" id="IPR029063">
    <property type="entry name" value="SAM-dependent_MTases_sf"/>
</dbReference>
<protein>
    <recommendedName>
        <fullName evidence="3">Class I SAM-dependent methyltransferase</fullName>
    </recommendedName>
</protein>
<dbReference type="Pfam" id="PF13578">
    <property type="entry name" value="Methyltransf_24"/>
    <property type="match status" value="1"/>
</dbReference>
<dbReference type="Gene3D" id="3.40.50.150">
    <property type="entry name" value="Vaccinia Virus protein VP39"/>
    <property type="match status" value="1"/>
</dbReference>
<dbReference type="EMBL" id="NHRY01000245">
    <property type="protein sequence ID" value="PPQ28333.1"/>
    <property type="molecule type" value="Genomic_DNA"/>
</dbReference>
<evidence type="ECO:0000313" key="1">
    <source>
        <dbReference type="EMBL" id="PPQ28333.1"/>
    </source>
</evidence>
<comment type="caution">
    <text evidence="1">The sequence shown here is derived from an EMBL/GenBank/DDBJ whole genome shotgun (WGS) entry which is preliminary data.</text>
</comment>
<name>A0A2S6N127_RHOGL</name>
<accession>A0A2S6N127</accession>
<sequence>MHRIGPPAAAIGTSVTAKHIHTYIICQYMQPAWLGRSRPRSPIRAAALVDRQVAAQAAHRRAVRRPVGARRLTGGRRFPVDARVRSCHDRAIMEGPRMSITADTAPVPMLTGPRHEEVLAALHQLLTPRTYLEIGIEQGQTLRAARCPSIAIDPVFSIDQSIIGEKPECLLYRMPSDRFFDKHDPVTLLGEQLDLAFLDGLHLYEFLLRDFINVEACCRRNSVIVLHDCVPTDLYLARRDRQDESLRAQTRIPGGWCGDVWKTVLILRAYRPDLRIETFDSAYTGVVLVTNLDPESQVLTERYVEAVESFAELSLQDYGLHRYIDELAMRDARSLFDPVQLARYVWM</sequence>